<sequence>MYGGTSIEIKERRTWGTSPKPASYFWSIFRGGISTFRLFGQKSKGKISLPLIAYATQEETSNCTCLITCPPDDG</sequence>
<dbReference type="Proteomes" id="UP000887540">
    <property type="component" value="Unplaced"/>
</dbReference>
<dbReference type="WBParaSite" id="ACRNAN_scaffold517.g9310.t1">
    <property type="protein sequence ID" value="ACRNAN_scaffold517.g9310.t1"/>
    <property type="gene ID" value="ACRNAN_scaffold517.g9310"/>
</dbReference>
<keyword evidence="1" id="KW-1185">Reference proteome</keyword>
<evidence type="ECO:0000313" key="1">
    <source>
        <dbReference type="Proteomes" id="UP000887540"/>
    </source>
</evidence>
<accession>A0A914E0X0</accession>
<dbReference type="AlphaFoldDB" id="A0A914E0X0"/>
<evidence type="ECO:0000313" key="2">
    <source>
        <dbReference type="WBParaSite" id="ACRNAN_scaffold517.g9310.t1"/>
    </source>
</evidence>
<reference evidence="2" key="1">
    <citation type="submission" date="2022-11" db="UniProtKB">
        <authorList>
            <consortium name="WormBaseParasite"/>
        </authorList>
    </citation>
    <scope>IDENTIFICATION</scope>
</reference>
<protein>
    <submittedName>
        <fullName evidence="2">Uncharacterized protein</fullName>
    </submittedName>
</protein>
<proteinExistence type="predicted"/>
<name>A0A914E0X0_9BILA</name>
<organism evidence="1 2">
    <name type="scientific">Acrobeloides nanus</name>
    <dbReference type="NCBI Taxonomy" id="290746"/>
    <lineage>
        <taxon>Eukaryota</taxon>
        <taxon>Metazoa</taxon>
        <taxon>Ecdysozoa</taxon>
        <taxon>Nematoda</taxon>
        <taxon>Chromadorea</taxon>
        <taxon>Rhabditida</taxon>
        <taxon>Tylenchina</taxon>
        <taxon>Cephalobomorpha</taxon>
        <taxon>Cephaloboidea</taxon>
        <taxon>Cephalobidae</taxon>
        <taxon>Acrobeloides</taxon>
    </lineage>
</organism>